<organism evidence="3 4">
    <name type="scientific">Halogranum gelatinilyticum</name>
    <dbReference type="NCBI Taxonomy" id="660521"/>
    <lineage>
        <taxon>Archaea</taxon>
        <taxon>Methanobacteriati</taxon>
        <taxon>Methanobacteriota</taxon>
        <taxon>Stenosarchaea group</taxon>
        <taxon>Halobacteria</taxon>
        <taxon>Halobacteriales</taxon>
        <taxon>Haloferacaceae</taxon>
    </lineage>
</organism>
<evidence type="ECO:0000313" key="3">
    <source>
        <dbReference type="EMBL" id="SDN19144.1"/>
    </source>
</evidence>
<keyword evidence="2" id="KW-0812">Transmembrane</keyword>
<evidence type="ECO:0000256" key="1">
    <source>
        <dbReference type="SAM" id="MobiDB-lite"/>
    </source>
</evidence>
<dbReference type="STRING" id="660521.SAMN04487949_3608"/>
<evidence type="ECO:0000313" key="4">
    <source>
        <dbReference type="Proteomes" id="UP000199451"/>
    </source>
</evidence>
<proteinExistence type="predicted"/>
<reference evidence="4" key="1">
    <citation type="submission" date="2016-10" db="EMBL/GenBank/DDBJ databases">
        <authorList>
            <person name="Varghese N."/>
            <person name="Submissions S."/>
        </authorList>
    </citation>
    <scope>NUCLEOTIDE SEQUENCE [LARGE SCALE GENOMIC DNA]</scope>
    <source>
        <strain evidence="4">CGMCC 1.10119</strain>
    </source>
</reference>
<keyword evidence="2" id="KW-1133">Transmembrane helix</keyword>
<dbReference type="AlphaFoldDB" id="A0A1G9ZD27"/>
<gene>
    <name evidence="3" type="ORF">SAMN04487949_3608</name>
</gene>
<dbReference type="RefSeq" id="WP_139173394.1">
    <property type="nucleotide sequence ID" value="NZ_FNHL01000007.1"/>
</dbReference>
<dbReference type="EMBL" id="FNHL01000007">
    <property type="protein sequence ID" value="SDN19144.1"/>
    <property type="molecule type" value="Genomic_DNA"/>
</dbReference>
<dbReference type="Proteomes" id="UP000199451">
    <property type="component" value="Unassembled WGS sequence"/>
</dbReference>
<feature type="region of interest" description="Disordered" evidence="1">
    <location>
        <begin position="1"/>
        <end position="52"/>
    </location>
</feature>
<accession>A0A1G9ZD27</accession>
<keyword evidence="2" id="KW-0472">Membrane</keyword>
<keyword evidence="4" id="KW-1185">Reference proteome</keyword>
<protein>
    <submittedName>
        <fullName evidence="3">Uncharacterized protein</fullName>
    </submittedName>
</protein>
<sequence length="125" mass="12118">MSTTNGPTATSETTTSRGPSDVADVGDIGGIDDVGDAGQAGGSGGSTAESGGPAAKIVRAVRLLRIGAWTALALFVVALLAVTVVGPFLLGNPAVTGGRPRLFGGLLLSLVAGTAVFVVATLALD</sequence>
<feature type="transmembrane region" description="Helical" evidence="2">
    <location>
        <begin position="102"/>
        <end position="124"/>
    </location>
</feature>
<evidence type="ECO:0000256" key="2">
    <source>
        <dbReference type="SAM" id="Phobius"/>
    </source>
</evidence>
<name>A0A1G9ZD27_9EURY</name>
<feature type="compositionally biased region" description="Polar residues" evidence="1">
    <location>
        <begin position="1"/>
        <end position="18"/>
    </location>
</feature>
<feature type="transmembrane region" description="Helical" evidence="2">
    <location>
        <begin position="66"/>
        <end position="90"/>
    </location>
</feature>